<dbReference type="GO" id="GO:0005886">
    <property type="term" value="C:plasma membrane"/>
    <property type="evidence" value="ECO:0007669"/>
    <property type="project" value="UniProtKB-SubCell"/>
</dbReference>
<feature type="domain" description="Cyclic nucleotide-binding" evidence="12">
    <location>
        <begin position="317"/>
        <end position="431"/>
    </location>
</feature>
<dbReference type="GO" id="GO:0005768">
    <property type="term" value="C:endosome"/>
    <property type="evidence" value="ECO:0007669"/>
    <property type="project" value="UniProtKB-SubCell"/>
</dbReference>
<dbReference type="Pfam" id="PF00618">
    <property type="entry name" value="RasGEF_N"/>
    <property type="match status" value="1"/>
</dbReference>
<feature type="region of interest" description="Disordered" evidence="11">
    <location>
        <begin position="686"/>
        <end position="716"/>
    </location>
</feature>
<evidence type="ECO:0000256" key="9">
    <source>
        <dbReference type="ARBA" id="ARBA00023136"/>
    </source>
</evidence>
<sequence>MIQRLEDATLPAYVDISFRQSVLKIPSERTAQDLTIINGYLKHLEALSSLSESHKRNLSKTVRYELHEANRVLFSRGQVNTCWYILLSGSVFIDSTMFLPRSSFGKRTPGNPFRLHDCLVLESSEMLVIDYPDVDQHLKKYDSILKTKHQHSFCDNHNDNNQSLDHPSQCYPVEPQSPSVDSCQSVPVTLNRRKSTRTRQRSDTEQHIGKITNEIDTTTIVHSTTTMMTHSRASDTSSAYSGSDVMQLSTTGEDIIDNGDEIPGCLSVNETDDESEASSERSFPVHDHVRESLMKEANERTEDDIEAILEFLQPFPAFLDLSLHVRRELCKVLIYAQVEKANTVVMNDGERYDSWSVIINGIVDDETTDGQIIRTLNVGQCFGCEATLDQYCHTGIMKTRVDDCQFVVVAQNDYYGILHQGEKNIRKIKEDGKLVMIKELRTCEDTCVSREVVIKGTTDKLLDLLVDEKLITDDPNYVDDFLLAYRTFIHDPSLITNKLLEWFELSQHREKVARIVLSWVNNHFNDFESNPKLSEFLEIFDERLQHYESECMYSWRQLLNLACYTKASIRTITLTRSTRDDILNFQILGGTEQSNNGIYISKVEKNSKPCDAGLRRGDQILSVNGQSFDYITHVRALEILRSSTHLSLTVKNNLMGLHEIVNPEKSPGRKKRHDISLYEQEIRTKLQQSPPVRSASIPLTSSSPLLPPNSPNQHYHTQQQFDNDETIIKLPTTTITPIKITHHDKKPKPLAKRMGFKRALQRFKISRHNKYV</sequence>
<evidence type="ECO:0000256" key="6">
    <source>
        <dbReference type="ARBA" id="ARBA00022490"/>
    </source>
</evidence>
<dbReference type="Gene3D" id="2.60.120.10">
    <property type="entry name" value="Jelly Rolls"/>
    <property type="match status" value="2"/>
</dbReference>
<dbReference type="EMBL" id="CAJNOQ010000143">
    <property type="protein sequence ID" value="CAF0763648.1"/>
    <property type="molecule type" value="Genomic_DNA"/>
</dbReference>
<evidence type="ECO:0000256" key="4">
    <source>
        <dbReference type="ARBA" id="ARBA00022468"/>
    </source>
</evidence>
<evidence type="ECO:0000256" key="7">
    <source>
        <dbReference type="ARBA" id="ARBA00022553"/>
    </source>
</evidence>
<dbReference type="GO" id="GO:0005096">
    <property type="term" value="F:GTPase activator activity"/>
    <property type="evidence" value="ECO:0007669"/>
    <property type="project" value="UniProtKB-KW"/>
</dbReference>
<evidence type="ECO:0000313" key="18">
    <source>
        <dbReference type="EMBL" id="CAF3544784.1"/>
    </source>
</evidence>
<evidence type="ECO:0000256" key="10">
    <source>
        <dbReference type="PROSITE-ProRule" id="PRU00135"/>
    </source>
</evidence>
<keyword evidence="6" id="KW-0963">Cytoplasm</keyword>
<dbReference type="CDD" id="cd00038">
    <property type="entry name" value="CAP_ED"/>
    <property type="match status" value="1"/>
</dbReference>
<dbReference type="InterPro" id="IPR018490">
    <property type="entry name" value="cNMP-bd_dom_sf"/>
</dbReference>
<evidence type="ECO:0000313" key="19">
    <source>
        <dbReference type="Proteomes" id="UP000663829"/>
    </source>
</evidence>
<dbReference type="EMBL" id="CAJOBC010000143">
    <property type="protein sequence ID" value="CAF3544784.1"/>
    <property type="molecule type" value="Genomic_DNA"/>
</dbReference>
<proteinExistence type="predicted"/>
<keyword evidence="19" id="KW-1185">Reference proteome</keyword>
<dbReference type="AlphaFoldDB" id="A0A813Q8Y0"/>
<dbReference type="PROSITE" id="PS50042">
    <property type="entry name" value="CNMP_BINDING_3"/>
    <property type="match status" value="2"/>
</dbReference>
<dbReference type="InterPro" id="IPR001478">
    <property type="entry name" value="PDZ"/>
</dbReference>
<feature type="domain" description="PDZ" evidence="13">
    <location>
        <begin position="571"/>
        <end position="643"/>
    </location>
</feature>
<dbReference type="CDD" id="cd06224">
    <property type="entry name" value="REM"/>
    <property type="match status" value="1"/>
</dbReference>
<evidence type="ECO:0000313" key="17">
    <source>
        <dbReference type="EMBL" id="CAF3520668.1"/>
    </source>
</evidence>
<dbReference type="EMBL" id="CAJNOK010000292">
    <property type="protein sequence ID" value="CAF0742965.1"/>
    <property type="molecule type" value="Genomic_DNA"/>
</dbReference>
<dbReference type="SUPFAM" id="SSF51206">
    <property type="entry name" value="cAMP-binding domain-like"/>
    <property type="match status" value="2"/>
</dbReference>
<keyword evidence="5" id="KW-1003">Cell membrane</keyword>
<dbReference type="EMBL" id="CAJOBA010000292">
    <property type="protein sequence ID" value="CAF3520668.1"/>
    <property type="molecule type" value="Genomic_DNA"/>
</dbReference>
<evidence type="ECO:0000256" key="1">
    <source>
        <dbReference type="ARBA" id="ARBA00004177"/>
    </source>
</evidence>
<keyword evidence="7" id="KW-0597">Phosphoprotein</keyword>
<evidence type="ECO:0000259" key="12">
    <source>
        <dbReference type="PROSITE" id="PS50042"/>
    </source>
</evidence>
<dbReference type="SMART" id="SM00228">
    <property type="entry name" value="PDZ"/>
    <property type="match status" value="1"/>
</dbReference>
<dbReference type="PROSITE" id="PS50106">
    <property type="entry name" value="PDZ"/>
    <property type="match status" value="1"/>
</dbReference>
<dbReference type="InterPro" id="IPR036034">
    <property type="entry name" value="PDZ_sf"/>
</dbReference>
<dbReference type="Gene3D" id="1.20.870.10">
    <property type="entry name" value="Son of sevenless (SoS) protein Chain: S domain 1"/>
    <property type="match status" value="1"/>
</dbReference>
<evidence type="ECO:0000259" key="14">
    <source>
        <dbReference type="PROSITE" id="PS50212"/>
    </source>
</evidence>
<protein>
    <submittedName>
        <fullName evidence="16">Uncharacterized protein</fullName>
    </submittedName>
</protein>
<dbReference type="GO" id="GO:0005085">
    <property type="term" value="F:guanyl-nucleotide exchange factor activity"/>
    <property type="evidence" value="ECO:0007669"/>
    <property type="project" value="UniProtKB-KW"/>
</dbReference>
<evidence type="ECO:0000256" key="11">
    <source>
        <dbReference type="SAM" id="MobiDB-lite"/>
    </source>
</evidence>
<organism evidence="16 19">
    <name type="scientific">Didymodactylos carnosus</name>
    <dbReference type="NCBI Taxonomy" id="1234261"/>
    <lineage>
        <taxon>Eukaryota</taxon>
        <taxon>Metazoa</taxon>
        <taxon>Spiralia</taxon>
        <taxon>Gnathifera</taxon>
        <taxon>Rotifera</taxon>
        <taxon>Eurotatoria</taxon>
        <taxon>Bdelloidea</taxon>
        <taxon>Philodinida</taxon>
        <taxon>Philodinidae</taxon>
        <taxon>Didymodactylos</taxon>
    </lineage>
</organism>
<dbReference type="PANTHER" id="PTHR45161">
    <property type="entry name" value="CYTOSKELETON-ASSOCIATED PROTEIN 4"/>
    <property type="match status" value="1"/>
</dbReference>
<dbReference type="CDD" id="cd06755">
    <property type="entry name" value="PDZ_RapGEF2_RapGEF6-like"/>
    <property type="match status" value="1"/>
</dbReference>
<gene>
    <name evidence="16" type="ORF">GPM918_LOCUS1530</name>
    <name evidence="15" type="ORF">OVA965_LOCUS1554</name>
    <name evidence="18" type="ORF">SRO942_LOCUS1530</name>
    <name evidence="17" type="ORF">TMI583_LOCUS1554</name>
</gene>
<dbReference type="PROSITE" id="PS50212">
    <property type="entry name" value="RASGEF_NTER"/>
    <property type="match status" value="1"/>
</dbReference>
<dbReference type="InterPro" id="IPR000595">
    <property type="entry name" value="cNMP-bd_dom"/>
</dbReference>
<feature type="domain" description="N-terminal Ras-GEF" evidence="14">
    <location>
        <begin position="449"/>
        <end position="566"/>
    </location>
</feature>
<feature type="compositionally biased region" description="Low complexity" evidence="11">
    <location>
        <begin position="694"/>
        <end position="704"/>
    </location>
</feature>
<dbReference type="SUPFAM" id="SSF48366">
    <property type="entry name" value="Ras GEF"/>
    <property type="match status" value="1"/>
</dbReference>
<keyword evidence="4" id="KW-0343">GTPase activation</keyword>
<dbReference type="Proteomes" id="UP000681722">
    <property type="component" value="Unassembled WGS sequence"/>
</dbReference>
<evidence type="ECO:0000256" key="2">
    <source>
        <dbReference type="ARBA" id="ARBA00004236"/>
    </source>
</evidence>
<dbReference type="SMART" id="SM00229">
    <property type="entry name" value="RasGEFN"/>
    <property type="match status" value="1"/>
</dbReference>
<accession>A0A813Q8Y0</accession>
<dbReference type="PANTHER" id="PTHR45161:SF2">
    <property type="entry name" value="RAP GUANINE NUCLEOTIDE EXCHANGE FACTOR 2"/>
    <property type="match status" value="1"/>
</dbReference>
<keyword evidence="10" id="KW-0344">Guanine-nucleotide releasing factor</keyword>
<name>A0A813Q8Y0_9BILA</name>
<dbReference type="Proteomes" id="UP000677228">
    <property type="component" value="Unassembled WGS sequence"/>
</dbReference>
<evidence type="ECO:0000256" key="8">
    <source>
        <dbReference type="ARBA" id="ARBA00022753"/>
    </source>
</evidence>
<evidence type="ECO:0000313" key="15">
    <source>
        <dbReference type="EMBL" id="CAF0742965.1"/>
    </source>
</evidence>
<evidence type="ECO:0000256" key="5">
    <source>
        <dbReference type="ARBA" id="ARBA00022475"/>
    </source>
</evidence>
<feature type="domain" description="Cyclic nucleotide-binding" evidence="12">
    <location>
        <begin position="46"/>
        <end position="93"/>
    </location>
</feature>
<evidence type="ECO:0000256" key="3">
    <source>
        <dbReference type="ARBA" id="ARBA00004496"/>
    </source>
</evidence>
<comment type="subcellular location">
    <subcellularLocation>
        <location evidence="2">Cell membrane</location>
    </subcellularLocation>
    <subcellularLocation>
        <location evidence="3">Cytoplasm</location>
    </subcellularLocation>
    <subcellularLocation>
        <location evidence="1">Endosome</location>
    </subcellularLocation>
</comment>
<dbReference type="InterPro" id="IPR023578">
    <property type="entry name" value="Ras_GEF_dom_sf"/>
</dbReference>
<keyword evidence="9" id="KW-0472">Membrane</keyword>
<evidence type="ECO:0000313" key="16">
    <source>
        <dbReference type="EMBL" id="CAF0763648.1"/>
    </source>
</evidence>
<dbReference type="InterPro" id="IPR000651">
    <property type="entry name" value="Ras-like_Gua-exchang_fac_N"/>
</dbReference>
<dbReference type="InterPro" id="IPR014710">
    <property type="entry name" value="RmlC-like_jellyroll"/>
</dbReference>
<dbReference type="Pfam" id="PF00595">
    <property type="entry name" value="PDZ"/>
    <property type="match status" value="1"/>
</dbReference>
<reference evidence="16" key="1">
    <citation type="submission" date="2021-02" db="EMBL/GenBank/DDBJ databases">
        <authorList>
            <person name="Nowell W R."/>
        </authorList>
    </citation>
    <scope>NUCLEOTIDE SEQUENCE</scope>
</reference>
<dbReference type="OrthoDB" id="546434at2759"/>
<comment type="caution">
    <text evidence="16">The sequence shown here is derived from an EMBL/GenBank/DDBJ whole genome shotgun (WGS) entry which is preliminary data.</text>
</comment>
<keyword evidence="8" id="KW-0967">Endosome</keyword>
<dbReference type="Proteomes" id="UP000682733">
    <property type="component" value="Unassembled WGS sequence"/>
</dbReference>
<dbReference type="Proteomes" id="UP000663829">
    <property type="component" value="Unassembled WGS sequence"/>
</dbReference>
<evidence type="ECO:0000259" key="13">
    <source>
        <dbReference type="PROSITE" id="PS50106"/>
    </source>
</evidence>
<dbReference type="Gene3D" id="2.30.42.10">
    <property type="match status" value="1"/>
</dbReference>